<feature type="non-terminal residue" evidence="3">
    <location>
        <position position="1"/>
    </location>
</feature>
<proteinExistence type="predicted"/>
<dbReference type="GO" id="GO:0005737">
    <property type="term" value="C:cytoplasm"/>
    <property type="evidence" value="ECO:0007669"/>
    <property type="project" value="TreeGrafter"/>
</dbReference>
<dbReference type="Pfam" id="PF13716">
    <property type="entry name" value="CRAL_TRIO_2"/>
    <property type="match status" value="1"/>
</dbReference>
<dbReference type="InterPro" id="IPR008936">
    <property type="entry name" value="Rho_GTPase_activation_prot"/>
</dbReference>
<organism evidence="3 4">
    <name type="scientific">Syncephalis pseudoplumigaleata</name>
    <dbReference type="NCBI Taxonomy" id="1712513"/>
    <lineage>
        <taxon>Eukaryota</taxon>
        <taxon>Fungi</taxon>
        <taxon>Fungi incertae sedis</taxon>
        <taxon>Zoopagomycota</taxon>
        <taxon>Zoopagomycotina</taxon>
        <taxon>Zoopagomycetes</taxon>
        <taxon>Zoopagales</taxon>
        <taxon>Piptocephalidaceae</taxon>
        <taxon>Syncephalis</taxon>
    </lineage>
</organism>
<feature type="domain" description="CRAL-TRIO" evidence="1">
    <location>
        <begin position="1"/>
        <end position="130"/>
    </location>
</feature>
<dbReference type="InterPro" id="IPR000198">
    <property type="entry name" value="RhoGAP_dom"/>
</dbReference>
<feature type="non-terminal residue" evidence="3">
    <location>
        <position position="312"/>
    </location>
</feature>
<dbReference type="Pfam" id="PF00620">
    <property type="entry name" value="RhoGAP"/>
    <property type="match status" value="1"/>
</dbReference>
<dbReference type="PANTHER" id="PTHR45808">
    <property type="entry name" value="RHO GTPASE-ACTIVATING PROTEIN 68F"/>
    <property type="match status" value="1"/>
</dbReference>
<dbReference type="CDD" id="cd00170">
    <property type="entry name" value="SEC14"/>
    <property type="match status" value="1"/>
</dbReference>
<dbReference type="AlphaFoldDB" id="A0A4P9Z672"/>
<dbReference type="SUPFAM" id="SSF48350">
    <property type="entry name" value="GTPase activation domain, GAP"/>
    <property type="match status" value="1"/>
</dbReference>
<dbReference type="InterPro" id="IPR001251">
    <property type="entry name" value="CRAL-TRIO_dom"/>
</dbReference>
<accession>A0A4P9Z672</accession>
<evidence type="ECO:0000313" key="4">
    <source>
        <dbReference type="Proteomes" id="UP000278143"/>
    </source>
</evidence>
<dbReference type="SUPFAM" id="SSF52087">
    <property type="entry name" value="CRAL/TRIO domain"/>
    <property type="match status" value="1"/>
</dbReference>
<dbReference type="CDD" id="cd00159">
    <property type="entry name" value="RhoGAP"/>
    <property type="match status" value="1"/>
</dbReference>
<dbReference type="InterPro" id="IPR036865">
    <property type="entry name" value="CRAL-TRIO_dom_sf"/>
</dbReference>
<sequence length="312" mass="35897">GDDYEGRPMIVFFTCHLPDPQRADYDLLLAQILARLDQYVEHDYTVVLFSGGARHRPGWSWLFKAYNQLGRKYKKNLKRLYVVHPSMWVRLLMDMMKAVISPKFARKLSYVSTLSELATHIPLKKIQLPSAILTYNLNYEATITYPKSKPRMFGQPLEKIMGPDGARGYPIVVLECVELLRERALHKDGIFRRSACASSLRAVRDAYDQGEAVDLRDYDDYMVAVLLKLFFHELSPPLFPTDKYEAIRQIPVHEPVAAQILYIQSILLATMPRPAYMLTRYVFGLLHEMSTHAESNLMSVNNLAMVWAPNLV</sequence>
<evidence type="ECO:0000259" key="2">
    <source>
        <dbReference type="PROSITE" id="PS50238"/>
    </source>
</evidence>
<dbReference type="Gene3D" id="1.10.555.10">
    <property type="entry name" value="Rho GTPase activation protein"/>
    <property type="match status" value="1"/>
</dbReference>
<evidence type="ECO:0000259" key="1">
    <source>
        <dbReference type="PROSITE" id="PS50191"/>
    </source>
</evidence>
<dbReference type="Proteomes" id="UP000278143">
    <property type="component" value="Unassembled WGS sequence"/>
</dbReference>
<dbReference type="GO" id="GO:0005096">
    <property type="term" value="F:GTPase activator activity"/>
    <property type="evidence" value="ECO:0007669"/>
    <property type="project" value="TreeGrafter"/>
</dbReference>
<dbReference type="OrthoDB" id="19923at2759"/>
<dbReference type="GO" id="GO:0007264">
    <property type="term" value="P:small GTPase-mediated signal transduction"/>
    <property type="evidence" value="ECO:0007669"/>
    <property type="project" value="TreeGrafter"/>
</dbReference>
<dbReference type="PROSITE" id="PS50191">
    <property type="entry name" value="CRAL_TRIO"/>
    <property type="match status" value="1"/>
</dbReference>
<dbReference type="PANTHER" id="PTHR45808:SF2">
    <property type="entry name" value="RHO GTPASE-ACTIVATING PROTEIN 68F"/>
    <property type="match status" value="1"/>
</dbReference>
<dbReference type="SMART" id="SM00324">
    <property type="entry name" value="RhoGAP"/>
    <property type="match status" value="1"/>
</dbReference>
<keyword evidence="4" id="KW-1185">Reference proteome</keyword>
<protein>
    <submittedName>
        <fullName evidence="3">Divergent CRAL/TRIO domain-containing protein</fullName>
    </submittedName>
</protein>
<feature type="domain" description="Rho-GAP" evidence="2">
    <location>
        <begin position="155"/>
        <end position="312"/>
    </location>
</feature>
<dbReference type="PROSITE" id="PS50238">
    <property type="entry name" value="RHOGAP"/>
    <property type="match status" value="1"/>
</dbReference>
<name>A0A4P9Z672_9FUNG</name>
<dbReference type="EMBL" id="KZ989115">
    <property type="protein sequence ID" value="RKP28154.1"/>
    <property type="molecule type" value="Genomic_DNA"/>
</dbReference>
<reference evidence="4" key="1">
    <citation type="journal article" date="2018" name="Nat. Microbiol.">
        <title>Leveraging single-cell genomics to expand the fungal tree of life.</title>
        <authorList>
            <person name="Ahrendt S.R."/>
            <person name="Quandt C.A."/>
            <person name="Ciobanu D."/>
            <person name="Clum A."/>
            <person name="Salamov A."/>
            <person name="Andreopoulos B."/>
            <person name="Cheng J.F."/>
            <person name="Woyke T."/>
            <person name="Pelin A."/>
            <person name="Henrissat B."/>
            <person name="Reynolds N.K."/>
            <person name="Benny G.L."/>
            <person name="Smith M.E."/>
            <person name="James T.Y."/>
            <person name="Grigoriev I.V."/>
        </authorList>
    </citation>
    <scope>NUCLEOTIDE SEQUENCE [LARGE SCALE GENOMIC DNA]</scope>
    <source>
        <strain evidence="4">Benny S71-1</strain>
    </source>
</reference>
<evidence type="ECO:0000313" key="3">
    <source>
        <dbReference type="EMBL" id="RKP28154.1"/>
    </source>
</evidence>
<dbReference type="Gene3D" id="3.40.525.10">
    <property type="entry name" value="CRAL-TRIO lipid binding domain"/>
    <property type="match status" value="1"/>
</dbReference>
<gene>
    <name evidence="3" type="ORF">SYNPS1DRAFT_8586</name>
</gene>